<reference evidence="1 2" key="1">
    <citation type="journal article" date="2010" name="Appl. Environ. Microbiol.">
        <title>The genome sequence of the crenarchaeon Acidilobus saccharovorans supports a new order, Acidilobales, and suggests an important ecological role in terrestrial acidic hot springs.</title>
        <authorList>
            <person name="Mardanov A.V."/>
            <person name="Svetlitchnyi V.A."/>
            <person name="Beletsky A.V."/>
            <person name="Prokofeva M.I."/>
            <person name="Bonch-Osmolovskaya E.A."/>
            <person name="Ravin N.V."/>
            <person name="Skryabin K.G."/>
        </authorList>
    </citation>
    <scope>NUCLEOTIDE SEQUENCE [LARGE SCALE GENOMIC DNA]</scope>
    <source>
        <strain evidence="2">DSM 16705 / JCM 18335 / VKM B-2471 / 345-15</strain>
    </source>
</reference>
<dbReference type="AlphaFoldDB" id="D9Q0G6"/>
<sequence>MRGRGRPWRPLSQMPPKYRRRVIASASQVLLTWPVNIMTA</sequence>
<organism evidence="1 2">
    <name type="scientific">Acidilobus saccharovorans (strain DSM 16705 / JCM 18335 / VKM B-2471 / 345-15)</name>
    <dbReference type="NCBI Taxonomy" id="666510"/>
    <lineage>
        <taxon>Archaea</taxon>
        <taxon>Thermoproteota</taxon>
        <taxon>Thermoprotei</taxon>
        <taxon>Acidilobales</taxon>
        <taxon>Acidilobaceae</taxon>
        <taxon>Acidilobus</taxon>
    </lineage>
</organism>
<proteinExistence type="predicted"/>
<keyword evidence="2" id="KW-1185">Reference proteome</keyword>
<evidence type="ECO:0000313" key="2">
    <source>
        <dbReference type="Proteomes" id="UP000000346"/>
    </source>
</evidence>
<dbReference type="Proteomes" id="UP000000346">
    <property type="component" value="Chromosome"/>
</dbReference>
<protein>
    <submittedName>
        <fullName evidence="1">Uncharacterized protein</fullName>
    </submittedName>
</protein>
<name>D9Q0G6_ACIS3</name>
<dbReference type="HOGENOM" id="CLU_3282636_0_0_2"/>
<dbReference type="KEGG" id="asc:ASAC_0397"/>
<gene>
    <name evidence="1" type="ordered locus">ASAC_0397</name>
</gene>
<accession>D9Q0G6</accession>
<evidence type="ECO:0000313" key="1">
    <source>
        <dbReference type="EMBL" id="ADL18804.1"/>
    </source>
</evidence>
<dbReference type="InParanoid" id="D9Q0G6"/>
<dbReference type="EMBL" id="CP001742">
    <property type="protein sequence ID" value="ADL18804.1"/>
    <property type="molecule type" value="Genomic_DNA"/>
</dbReference>